<keyword evidence="1" id="KW-0175">Coiled coil</keyword>
<dbReference type="PANTHER" id="PTHR37707:SF1">
    <property type="entry name" value="MATERNAL EFFECT EMBRYO ARREST 9"/>
    <property type="match status" value="1"/>
</dbReference>
<organism evidence="3 4">
    <name type="scientific">Salix brachista</name>
    <dbReference type="NCBI Taxonomy" id="2182728"/>
    <lineage>
        <taxon>Eukaryota</taxon>
        <taxon>Viridiplantae</taxon>
        <taxon>Streptophyta</taxon>
        <taxon>Embryophyta</taxon>
        <taxon>Tracheophyta</taxon>
        <taxon>Spermatophyta</taxon>
        <taxon>Magnoliopsida</taxon>
        <taxon>eudicotyledons</taxon>
        <taxon>Gunneridae</taxon>
        <taxon>Pentapetalae</taxon>
        <taxon>rosids</taxon>
        <taxon>fabids</taxon>
        <taxon>Malpighiales</taxon>
        <taxon>Salicaceae</taxon>
        <taxon>Saliceae</taxon>
        <taxon>Salix</taxon>
    </lineage>
</organism>
<feature type="region of interest" description="Disordered" evidence="2">
    <location>
        <begin position="192"/>
        <end position="222"/>
    </location>
</feature>
<dbReference type="PANTHER" id="PTHR37707">
    <property type="entry name" value="MATERNAL EFFECT EMBRYO ARREST 9"/>
    <property type="match status" value="1"/>
</dbReference>
<evidence type="ECO:0000256" key="1">
    <source>
        <dbReference type="SAM" id="Coils"/>
    </source>
</evidence>
<dbReference type="EMBL" id="VDCV01000016">
    <property type="protein sequence ID" value="KAB5519026.1"/>
    <property type="molecule type" value="Genomic_DNA"/>
</dbReference>
<dbReference type="Proteomes" id="UP000326939">
    <property type="component" value="Chromosome 16"/>
</dbReference>
<reference evidence="4" key="1">
    <citation type="journal article" date="2019" name="Gigascience">
        <title>De novo genome assembly of the endangered Acer yangbiense, a plant species with extremely small populations endemic to Yunnan Province, China.</title>
        <authorList>
            <person name="Yang J."/>
            <person name="Wariss H.M."/>
            <person name="Tao L."/>
            <person name="Zhang R."/>
            <person name="Yun Q."/>
            <person name="Hollingsworth P."/>
            <person name="Dao Z."/>
            <person name="Luo G."/>
            <person name="Guo H."/>
            <person name="Ma Y."/>
            <person name="Sun W."/>
        </authorList>
    </citation>
    <scope>NUCLEOTIDE SEQUENCE [LARGE SCALE GENOMIC DNA]</scope>
    <source>
        <strain evidence="4">cv. br00</strain>
    </source>
</reference>
<dbReference type="AlphaFoldDB" id="A0A5N5JKK7"/>
<gene>
    <name evidence="3" type="ORF">DKX38_023345</name>
</gene>
<feature type="coiled-coil region" evidence="1">
    <location>
        <begin position="43"/>
        <end position="90"/>
    </location>
</feature>
<evidence type="ECO:0000313" key="3">
    <source>
        <dbReference type="EMBL" id="KAB5519026.1"/>
    </source>
</evidence>
<name>A0A5N5JKK7_9ROSI</name>
<keyword evidence="4" id="KW-1185">Reference proteome</keyword>
<comment type="caution">
    <text evidence="3">The sequence shown here is derived from an EMBL/GenBank/DDBJ whole genome shotgun (WGS) entry which is preliminary data.</text>
</comment>
<protein>
    <submittedName>
        <fullName evidence="3">Uncharacterized protein</fullName>
    </submittedName>
</protein>
<sequence length="222" mass="24609">MEALLYQFTLLSNQAFQDKNFDPSSTDDVMKLFEIEAYKSWASMELEQEKEVEEAEVAVQEAEDCLESDMESAMDEFRRFEEEMERMARSELESLERAGESARKMGNLLGKAAAIASKKYMEAALNSATASMKTAWKGLSSKKPHDETIYNKFLACESNIPLMDKNGSNMSDVGRKCKISDEFQNQQPIAQSICDSTPNSTFTPPSLVDSAKGAAGGARGDC</sequence>
<evidence type="ECO:0000313" key="4">
    <source>
        <dbReference type="Proteomes" id="UP000326939"/>
    </source>
</evidence>
<accession>A0A5N5JKK7</accession>
<evidence type="ECO:0000256" key="2">
    <source>
        <dbReference type="SAM" id="MobiDB-lite"/>
    </source>
</evidence>
<feature type="compositionally biased region" description="Polar residues" evidence="2">
    <location>
        <begin position="192"/>
        <end position="204"/>
    </location>
</feature>
<proteinExistence type="predicted"/>